<dbReference type="OrthoDB" id="6028157at2"/>
<keyword evidence="2" id="KW-0732">Signal</keyword>
<feature type="compositionally biased region" description="Gly residues" evidence="1">
    <location>
        <begin position="120"/>
        <end position="131"/>
    </location>
</feature>
<gene>
    <name evidence="4" type="ORF">SAMN05421546_0509</name>
</gene>
<organism evidence="4 5">
    <name type="scientific">Solilutibacter tolerans</name>
    <dbReference type="NCBI Taxonomy" id="1604334"/>
    <lineage>
        <taxon>Bacteria</taxon>
        <taxon>Pseudomonadati</taxon>
        <taxon>Pseudomonadota</taxon>
        <taxon>Gammaproteobacteria</taxon>
        <taxon>Lysobacterales</taxon>
        <taxon>Lysobacteraceae</taxon>
        <taxon>Solilutibacter</taxon>
    </lineage>
</organism>
<proteinExistence type="predicted"/>
<dbReference type="GO" id="GO:0005509">
    <property type="term" value="F:calcium ion binding"/>
    <property type="evidence" value="ECO:0007669"/>
    <property type="project" value="InterPro"/>
</dbReference>
<dbReference type="AlphaFoldDB" id="A0A1N6P723"/>
<accession>A0A1N6P723</accession>
<sequence length="131" mass="13108">MTTKRKNALTLGTLAGTLVLSGAAFAVTPLASGYMGDGKHGEGSCGVKSMDNNADGKISKAEFAAAHDGKAEKFASHDLNSDGFITQAEMDKAHAAMKKDKPKAASANDAKAGEGKCGEGKCGGGKCGGSL</sequence>
<dbReference type="InterPro" id="IPR018247">
    <property type="entry name" value="EF_Hand_1_Ca_BS"/>
</dbReference>
<reference evidence="5" key="1">
    <citation type="submission" date="2017-01" db="EMBL/GenBank/DDBJ databases">
        <authorList>
            <person name="Varghese N."/>
            <person name="Submissions S."/>
        </authorList>
    </citation>
    <scope>NUCLEOTIDE SEQUENCE [LARGE SCALE GENOMIC DNA]</scope>
    <source>
        <strain evidence="5">UM1</strain>
    </source>
</reference>
<evidence type="ECO:0000313" key="5">
    <source>
        <dbReference type="Proteomes" id="UP000241788"/>
    </source>
</evidence>
<evidence type="ECO:0000313" key="4">
    <source>
        <dbReference type="EMBL" id="SIQ00067.1"/>
    </source>
</evidence>
<dbReference type="SUPFAM" id="SSF47473">
    <property type="entry name" value="EF-hand"/>
    <property type="match status" value="1"/>
</dbReference>
<dbReference type="Proteomes" id="UP000241788">
    <property type="component" value="Unassembled WGS sequence"/>
</dbReference>
<name>A0A1N6P723_9GAMM</name>
<evidence type="ECO:0000256" key="2">
    <source>
        <dbReference type="SAM" id="SignalP"/>
    </source>
</evidence>
<dbReference type="EMBL" id="FTLW01000001">
    <property type="protein sequence ID" value="SIQ00067.1"/>
    <property type="molecule type" value="Genomic_DNA"/>
</dbReference>
<dbReference type="InterPro" id="IPR002048">
    <property type="entry name" value="EF_hand_dom"/>
</dbReference>
<evidence type="ECO:0000256" key="1">
    <source>
        <dbReference type="SAM" id="MobiDB-lite"/>
    </source>
</evidence>
<dbReference type="RefSeq" id="WP_076584932.1">
    <property type="nucleotide sequence ID" value="NZ_FTLW01000001.1"/>
</dbReference>
<evidence type="ECO:0000259" key="3">
    <source>
        <dbReference type="Pfam" id="PF13202"/>
    </source>
</evidence>
<dbReference type="Gene3D" id="1.10.238.10">
    <property type="entry name" value="EF-hand"/>
    <property type="match status" value="1"/>
</dbReference>
<dbReference type="Pfam" id="PF13202">
    <property type="entry name" value="EF-hand_5"/>
    <property type="match status" value="1"/>
</dbReference>
<feature type="signal peptide" evidence="2">
    <location>
        <begin position="1"/>
        <end position="26"/>
    </location>
</feature>
<dbReference type="PROSITE" id="PS00018">
    <property type="entry name" value="EF_HAND_1"/>
    <property type="match status" value="2"/>
</dbReference>
<feature type="domain" description="EF-hand" evidence="3">
    <location>
        <begin position="50"/>
        <end position="64"/>
    </location>
</feature>
<feature type="chain" id="PRO_5009937391" evidence="2">
    <location>
        <begin position="27"/>
        <end position="131"/>
    </location>
</feature>
<feature type="region of interest" description="Disordered" evidence="1">
    <location>
        <begin position="93"/>
        <end position="131"/>
    </location>
</feature>
<dbReference type="STRING" id="1604334.SAMN05421546_0509"/>
<keyword evidence="5" id="KW-1185">Reference proteome</keyword>
<feature type="compositionally biased region" description="Basic and acidic residues" evidence="1">
    <location>
        <begin position="93"/>
        <end position="103"/>
    </location>
</feature>
<protein>
    <submittedName>
        <fullName evidence="4">EF hand</fullName>
    </submittedName>
</protein>
<dbReference type="InterPro" id="IPR011992">
    <property type="entry name" value="EF-hand-dom_pair"/>
</dbReference>